<evidence type="ECO:0000313" key="9">
    <source>
        <dbReference type="Proteomes" id="UP000041254"/>
    </source>
</evidence>
<dbReference type="GO" id="GO:0016020">
    <property type="term" value="C:membrane"/>
    <property type="evidence" value="ECO:0007669"/>
    <property type="project" value="UniProtKB-SubCell"/>
</dbReference>
<feature type="transmembrane region" description="Helical" evidence="6">
    <location>
        <begin position="144"/>
        <end position="161"/>
    </location>
</feature>
<evidence type="ECO:0000256" key="5">
    <source>
        <dbReference type="SAM" id="MobiDB-lite"/>
    </source>
</evidence>
<feature type="transmembrane region" description="Helical" evidence="6">
    <location>
        <begin position="80"/>
        <end position="100"/>
    </location>
</feature>
<dbReference type="GO" id="GO:0016627">
    <property type="term" value="F:oxidoreductase activity, acting on the CH-CH group of donors"/>
    <property type="evidence" value="ECO:0007669"/>
    <property type="project" value="InterPro"/>
</dbReference>
<dbReference type="Gene3D" id="1.20.120.1630">
    <property type="match status" value="1"/>
</dbReference>
<sequence>MADAPKQSNEAAEGGREGSGVPQLGREPGASNYGLSAEQIQFSHTFGTSTPNQAINLHKVCCPLFVVLMMVVYGNYETPMFVYLAMHGMYSVCWLVSAQFFPLKNFEYKIPFPYWVMTFVTANSYLVIPWSLASTTRSLHPARVCVALVVYVMGMYLKFVSDAQLMTTLKFRKGLVTEALFCRTRNPSYFGEILLYIGYLLIAKAWIGWFVCLAWWLLVFTPNIRSKDKSLSRYEAFKAYSKEAWVLIPNPFPLPKLI</sequence>
<evidence type="ECO:0000256" key="6">
    <source>
        <dbReference type="SAM" id="Phobius"/>
    </source>
</evidence>
<accession>A0A0G4EXB8</accession>
<evidence type="ECO:0000256" key="4">
    <source>
        <dbReference type="ARBA" id="ARBA00023136"/>
    </source>
</evidence>
<feature type="compositionally biased region" description="Polar residues" evidence="5">
    <location>
        <begin position="1"/>
        <end position="10"/>
    </location>
</feature>
<feature type="region of interest" description="Disordered" evidence="5">
    <location>
        <begin position="1"/>
        <end position="24"/>
    </location>
</feature>
<dbReference type="InterPro" id="IPR001104">
    <property type="entry name" value="3-oxo-5_a-steroid_4-DH_C"/>
</dbReference>
<protein>
    <recommendedName>
        <fullName evidence="7">3-oxo-5-alpha-steroid 4-dehydrogenase C-terminal domain-containing protein</fullName>
    </recommendedName>
</protein>
<evidence type="ECO:0000256" key="1">
    <source>
        <dbReference type="ARBA" id="ARBA00004141"/>
    </source>
</evidence>
<dbReference type="PhylomeDB" id="A0A0G4EXB8"/>
<reference evidence="8 9" key="1">
    <citation type="submission" date="2014-11" db="EMBL/GenBank/DDBJ databases">
        <authorList>
            <person name="Zhu J."/>
            <person name="Qi W."/>
            <person name="Song R."/>
        </authorList>
    </citation>
    <scope>NUCLEOTIDE SEQUENCE [LARGE SCALE GENOMIC DNA]</scope>
</reference>
<feature type="transmembrane region" description="Helical" evidence="6">
    <location>
        <begin position="112"/>
        <end position="132"/>
    </location>
</feature>
<feature type="transmembrane region" description="Helical" evidence="6">
    <location>
        <begin position="55"/>
        <end position="73"/>
    </location>
</feature>
<dbReference type="Proteomes" id="UP000041254">
    <property type="component" value="Unassembled WGS sequence"/>
</dbReference>
<gene>
    <name evidence="8" type="ORF">Vbra_2444</name>
</gene>
<keyword evidence="4 6" id="KW-0472">Membrane</keyword>
<comment type="subcellular location">
    <subcellularLocation>
        <location evidence="1">Membrane</location>
        <topology evidence="1">Multi-pass membrane protein</topology>
    </subcellularLocation>
</comment>
<evidence type="ECO:0000313" key="8">
    <source>
        <dbReference type="EMBL" id="CEM03326.1"/>
    </source>
</evidence>
<dbReference type="OMA" id="YWVAPYI"/>
<dbReference type="EMBL" id="CDMY01000338">
    <property type="protein sequence ID" value="CEM03326.1"/>
    <property type="molecule type" value="Genomic_DNA"/>
</dbReference>
<keyword evidence="9" id="KW-1185">Reference proteome</keyword>
<dbReference type="GO" id="GO:0006629">
    <property type="term" value="P:lipid metabolic process"/>
    <property type="evidence" value="ECO:0007669"/>
    <property type="project" value="InterPro"/>
</dbReference>
<dbReference type="VEuPathDB" id="CryptoDB:Vbra_2444"/>
<dbReference type="PROSITE" id="PS50244">
    <property type="entry name" value="S5A_REDUCTASE"/>
    <property type="match status" value="1"/>
</dbReference>
<name>A0A0G4EXB8_VITBC</name>
<feature type="domain" description="3-oxo-5-alpha-steroid 4-dehydrogenase C-terminal" evidence="7">
    <location>
        <begin position="117"/>
        <end position="250"/>
    </location>
</feature>
<dbReference type="AlphaFoldDB" id="A0A0G4EXB8"/>
<feature type="transmembrane region" description="Helical" evidence="6">
    <location>
        <begin position="193"/>
        <end position="220"/>
    </location>
</feature>
<keyword evidence="2 6" id="KW-0812">Transmembrane</keyword>
<keyword evidence="3 6" id="KW-1133">Transmembrane helix</keyword>
<evidence type="ECO:0000256" key="2">
    <source>
        <dbReference type="ARBA" id="ARBA00022692"/>
    </source>
</evidence>
<proteinExistence type="predicted"/>
<evidence type="ECO:0000256" key="3">
    <source>
        <dbReference type="ARBA" id="ARBA00022989"/>
    </source>
</evidence>
<dbReference type="OrthoDB" id="67965at2759"/>
<evidence type="ECO:0000259" key="7">
    <source>
        <dbReference type="Pfam" id="PF02544"/>
    </source>
</evidence>
<organism evidence="8 9">
    <name type="scientific">Vitrella brassicaformis (strain CCMP3155)</name>
    <dbReference type="NCBI Taxonomy" id="1169540"/>
    <lineage>
        <taxon>Eukaryota</taxon>
        <taxon>Sar</taxon>
        <taxon>Alveolata</taxon>
        <taxon>Colpodellida</taxon>
        <taxon>Vitrellaceae</taxon>
        <taxon>Vitrella</taxon>
    </lineage>
</organism>
<dbReference type="InParanoid" id="A0A0G4EXB8"/>
<dbReference type="Pfam" id="PF02544">
    <property type="entry name" value="Steroid_dh"/>
    <property type="match status" value="1"/>
</dbReference>